<dbReference type="InterPro" id="IPR019533">
    <property type="entry name" value="Peptidase_S26"/>
</dbReference>
<dbReference type="GO" id="GO:0016020">
    <property type="term" value="C:membrane"/>
    <property type="evidence" value="ECO:0007669"/>
    <property type="project" value="UniProtKB-SubCell"/>
</dbReference>
<accession>A0A368V485</accession>
<evidence type="ECO:0000256" key="4">
    <source>
        <dbReference type="ARBA" id="ARBA00019232"/>
    </source>
</evidence>
<evidence type="ECO:0000256" key="1">
    <source>
        <dbReference type="ARBA" id="ARBA00000677"/>
    </source>
</evidence>
<dbReference type="InterPro" id="IPR000223">
    <property type="entry name" value="Pept_S26A_signal_pept_1"/>
</dbReference>
<keyword evidence="7" id="KW-0472">Membrane</keyword>
<dbReference type="Gene3D" id="2.10.109.10">
    <property type="entry name" value="Umud Fragment, subunit A"/>
    <property type="match status" value="2"/>
</dbReference>
<comment type="subcellular location">
    <subcellularLocation>
        <location evidence="7">Membrane</location>
        <topology evidence="7">Single-pass type II membrane protein</topology>
    </subcellularLocation>
</comment>
<proteinExistence type="inferred from homology"/>
<keyword evidence="5 7" id="KW-0378">Hydrolase</keyword>
<feature type="domain" description="Peptidase S26" evidence="8">
    <location>
        <begin position="419"/>
        <end position="453"/>
    </location>
</feature>
<reference evidence="9 10" key="1">
    <citation type="submission" date="2018-07" db="EMBL/GenBank/DDBJ databases">
        <title>Freshwater and sediment microbial communities from various areas in North America, analyzing microbe dynamics in response to fracking.</title>
        <authorList>
            <person name="Lamendella R."/>
        </authorList>
    </citation>
    <scope>NUCLEOTIDE SEQUENCE [LARGE SCALE GENOMIC DNA]</scope>
    <source>
        <strain evidence="9 10">160A</strain>
    </source>
</reference>
<comment type="catalytic activity">
    <reaction evidence="1 7">
        <text>Cleavage of hydrophobic, N-terminal signal or leader sequences from secreted and periplasmic proteins.</text>
        <dbReference type="EC" id="3.4.21.89"/>
    </reaction>
</comment>
<evidence type="ECO:0000256" key="2">
    <source>
        <dbReference type="ARBA" id="ARBA00009370"/>
    </source>
</evidence>
<dbReference type="InterPro" id="IPR019758">
    <property type="entry name" value="Pept_S26A_signal_pept_1_CS"/>
</dbReference>
<evidence type="ECO:0000259" key="8">
    <source>
        <dbReference type="Pfam" id="PF10502"/>
    </source>
</evidence>
<dbReference type="EC" id="3.4.21.89" evidence="3 7"/>
<dbReference type="GO" id="GO:0006465">
    <property type="term" value="P:signal peptide processing"/>
    <property type="evidence" value="ECO:0007669"/>
    <property type="project" value="InterPro"/>
</dbReference>
<comment type="caution">
    <text evidence="9">The sequence shown here is derived from an EMBL/GenBank/DDBJ whole genome shotgun (WGS) entry which is preliminary data.</text>
</comment>
<evidence type="ECO:0000256" key="3">
    <source>
        <dbReference type="ARBA" id="ARBA00013208"/>
    </source>
</evidence>
<dbReference type="GO" id="GO:0004252">
    <property type="term" value="F:serine-type endopeptidase activity"/>
    <property type="evidence" value="ECO:0007669"/>
    <property type="project" value="InterPro"/>
</dbReference>
<keyword evidence="10" id="KW-1185">Reference proteome</keyword>
<protein>
    <recommendedName>
        <fullName evidence="4 7">Signal peptidase I</fullName>
        <ecNumber evidence="3 7">3.4.21.89</ecNumber>
    </recommendedName>
</protein>
<name>A0A368V485_9BACT</name>
<keyword evidence="7" id="KW-1133">Transmembrane helix</keyword>
<dbReference type="SUPFAM" id="SSF51306">
    <property type="entry name" value="LexA/Signal peptidase"/>
    <property type="match status" value="1"/>
</dbReference>
<evidence type="ECO:0000313" key="10">
    <source>
        <dbReference type="Proteomes" id="UP000252733"/>
    </source>
</evidence>
<dbReference type="RefSeq" id="WP_114437012.1">
    <property type="nucleotide sequence ID" value="NZ_QPIZ01000011.1"/>
</dbReference>
<dbReference type="PANTHER" id="PTHR43390:SF1">
    <property type="entry name" value="CHLOROPLAST PROCESSING PEPTIDASE"/>
    <property type="match status" value="1"/>
</dbReference>
<evidence type="ECO:0000256" key="7">
    <source>
        <dbReference type="RuleBase" id="RU362042"/>
    </source>
</evidence>
<evidence type="ECO:0000256" key="5">
    <source>
        <dbReference type="ARBA" id="ARBA00022801"/>
    </source>
</evidence>
<keyword evidence="7" id="KW-0645">Protease</keyword>
<comment type="similarity">
    <text evidence="2 7">Belongs to the peptidase S26 family.</text>
</comment>
<feature type="transmembrane region" description="Helical" evidence="7">
    <location>
        <begin position="70"/>
        <end position="89"/>
    </location>
</feature>
<dbReference type="CDD" id="cd06530">
    <property type="entry name" value="S26_SPase_I"/>
    <property type="match status" value="2"/>
</dbReference>
<dbReference type="PANTHER" id="PTHR43390">
    <property type="entry name" value="SIGNAL PEPTIDASE I"/>
    <property type="match status" value="1"/>
</dbReference>
<dbReference type="InterPro" id="IPR036286">
    <property type="entry name" value="LexA/Signal_pep-like_sf"/>
</dbReference>
<organism evidence="9 10">
    <name type="scientific">Marinilabilia salmonicolor</name>
    <dbReference type="NCBI Taxonomy" id="989"/>
    <lineage>
        <taxon>Bacteria</taxon>
        <taxon>Pseudomonadati</taxon>
        <taxon>Bacteroidota</taxon>
        <taxon>Bacteroidia</taxon>
        <taxon>Marinilabiliales</taxon>
        <taxon>Marinilabiliaceae</taxon>
        <taxon>Marinilabilia</taxon>
    </lineage>
</organism>
<keyword evidence="7" id="KW-0812">Transmembrane</keyword>
<dbReference type="AlphaFoldDB" id="A0A368V485"/>
<dbReference type="Pfam" id="PF10502">
    <property type="entry name" value="Peptidase_S26"/>
    <property type="match status" value="2"/>
</dbReference>
<dbReference type="PROSITE" id="PS00761">
    <property type="entry name" value="SPASE_I_3"/>
    <property type="match status" value="1"/>
</dbReference>
<gene>
    <name evidence="9" type="ORF">DFO77_1115</name>
</gene>
<dbReference type="EMBL" id="QPIZ01000011">
    <property type="protein sequence ID" value="RCW34504.1"/>
    <property type="molecule type" value="Genomic_DNA"/>
</dbReference>
<evidence type="ECO:0000256" key="6">
    <source>
        <dbReference type="PIRSR" id="PIRSR600223-1"/>
    </source>
</evidence>
<dbReference type="Proteomes" id="UP000252733">
    <property type="component" value="Unassembled WGS sequence"/>
</dbReference>
<dbReference type="NCBIfam" id="TIGR02227">
    <property type="entry name" value="sigpep_I_bact"/>
    <property type="match status" value="1"/>
</dbReference>
<dbReference type="GO" id="GO:0009003">
    <property type="term" value="F:signal peptidase activity"/>
    <property type="evidence" value="ECO:0007669"/>
    <property type="project" value="UniProtKB-EC"/>
</dbReference>
<evidence type="ECO:0000313" key="9">
    <source>
        <dbReference type="EMBL" id="RCW34504.1"/>
    </source>
</evidence>
<feature type="domain" description="Peptidase S26" evidence="8">
    <location>
        <begin position="67"/>
        <end position="280"/>
    </location>
</feature>
<feature type="active site" evidence="6">
    <location>
        <position position="98"/>
    </location>
</feature>
<dbReference type="PRINTS" id="PR00727">
    <property type="entry name" value="LEADERPTASE"/>
</dbReference>
<feature type="active site" evidence="6">
    <location>
        <position position="247"/>
    </location>
</feature>
<sequence>MIKLQNVKRASWIKFSIAALLFVLWVIWLENFWFLLGLPVIFDLYITKFIPWDAWKKTKDGSKPPAWKEWLDALVFALVAVYLINIFFFQNYKIPTSSLEKTLLVGDHLFVSKMSYGPRIPQTPLSFPLVQNTFPIINTKSYSEKPQWDYRRLAGFGEVERGDIVVFNFPAGDTVAFLQPNPSYFNIIRQYGQSRLRGSENGDYQNLPEYQQRLMERKLGADFVKNNPNDFGEVIGRPVDRRDNYVKRCVALPGDTFKIRNNQIFINGALFEEPEGVQHNYHIITDGTTLNKKFYERLDISDPERYAGRQGPYYSLPLTQSMVDEIKKMPFIEQIAIAESEPDSSGMQVFPYSKNFPWSRDNYGPVVMPQKGTTVSISMENILLYERVIRNYEGNSLEVKNQQIYINGEPTEEYTFQMDYYFMLGDNRHNSADSRYWGFVPEDHIIGKPLLVWLSLDKNKSFPMNIRWNRFFKYAGE</sequence>